<proteinExistence type="predicted"/>
<dbReference type="EMBL" id="MEUV01000004">
    <property type="protein sequence ID" value="OGC46448.1"/>
    <property type="molecule type" value="Genomic_DNA"/>
</dbReference>
<reference evidence="1 2" key="1">
    <citation type="journal article" date="2016" name="Nat. Commun.">
        <title>Thousands of microbial genomes shed light on interconnected biogeochemical processes in an aquifer system.</title>
        <authorList>
            <person name="Anantharaman K."/>
            <person name="Brown C.T."/>
            <person name="Hug L.A."/>
            <person name="Sharon I."/>
            <person name="Castelle C.J."/>
            <person name="Probst A.J."/>
            <person name="Thomas B.C."/>
            <person name="Singh A."/>
            <person name="Wilkins M.J."/>
            <person name="Karaoz U."/>
            <person name="Brodie E.L."/>
            <person name="Williams K.H."/>
            <person name="Hubbard S.S."/>
            <person name="Banfield J.F."/>
        </authorList>
    </citation>
    <scope>NUCLEOTIDE SEQUENCE [LARGE SCALE GENOMIC DNA]</scope>
</reference>
<dbReference type="AlphaFoldDB" id="A0A1F4UNA8"/>
<gene>
    <name evidence="1" type="ORF">A2V49_02860</name>
</gene>
<name>A0A1F4UNA8_UNCKA</name>
<evidence type="ECO:0000313" key="2">
    <source>
        <dbReference type="Proteomes" id="UP000178615"/>
    </source>
</evidence>
<protein>
    <submittedName>
        <fullName evidence="1">Uncharacterized protein</fullName>
    </submittedName>
</protein>
<sequence>MSIRIDQIVHFTKRANRFINFDCQIIKPIPDKKGFMVGAFTISPNILILSAALDVNIFTIRDKIYLTIKELAANLTGLDVKDLRIDGKNSSLTRIVVIRSR</sequence>
<evidence type="ECO:0000313" key="1">
    <source>
        <dbReference type="EMBL" id="OGC46448.1"/>
    </source>
</evidence>
<comment type="caution">
    <text evidence="1">The sequence shown here is derived from an EMBL/GenBank/DDBJ whole genome shotgun (WGS) entry which is preliminary data.</text>
</comment>
<organism evidence="1 2">
    <name type="scientific">candidate division WWE3 bacterium RBG_19FT_COMBO_34_6</name>
    <dbReference type="NCBI Taxonomy" id="1802612"/>
    <lineage>
        <taxon>Bacteria</taxon>
        <taxon>Katanobacteria</taxon>
    </lineage>
</organism>
<dbReference type="Proteomes" id="UP000178615">
    <property type="component" value="Unassembled WGS sequence"/>
</dbReference>
<accession>A0A1F4UNA8</accession>